<dbReference type="Pfam" id="PF03861">
    <property type="entry name" value="ANTAR"/>
    <property type="match status" value="1"/>
</dbReference>
<dbReference type="GO" id="GO:0003723">
    <property type="term" value="F:RNA binding"/>
    <property type="evidence" value="ECO:0007669"/>
    <property type="project" value="InterPro"/>
</dbReference>
<evidence type="ECO:0000313" key="3">
    <source>
        <dbReference type="Proteomes" id="UP000238730"/>
    </source>
</evidence>
<evidence type="ECO:0000259" key="1">
    <source>
        <dbReference type="PROSITE" id="PS50921"/>
    </source>
</evidence>
<dbReference type="InterPro" id="IPR005561">
    <property type="entry name" value="ANTAR"/>
</dbReference>
<dbReference type="EMBL" id="MSCJ01000003">
    <property type="protein sequence ID" value="PQJ62729.1"/>
    <property type="molecule type" value="Genomic_DNA"/>
</dbReference>
<dbReference type="SMART" id="SM01012">
    <property type="entry name" value="ANTAR"/>
    <property type="match status" value="1"/>
</dbReference>
<feature type="domain" description="ANTAR" evidence="1">
    <location>
        <begin position="121"/>
        <end position="182"/>
    </location>
</feature>
<organism evidence="2 3">
    <name type="scientific">Photobacterium angustum</name>
    <dbReference type="NCBI Taxonomy" id="661"/>
    <lineage>
        <taxon>Bacteria</taxon>
        <taxon>Pseudomonadati</taxon>
        <taxon>Pseudomonadota</taxon>
        <taxon>Gammaproteobacteria</taxon>
        <taxon>Vibrionales</taxon>
        <taxon>Vibrionaceae</taxon>
        <taxon>Photobacterium</taxon>
    </lineage>
</organism>
<reference evidence="2 3" key="1">
    <citation type="submission" date="2016-12" db="EMBL/GenBank/DDBJ databases">
        <title>Diversity of luminous bacteria.</title>
        <authorList>
            <person name="Yoshizawa S."/>
            <person name="Kogure K."/>
        </authorList>
    </citation>
    <scope>NUCLEOTIDE SEQUENCE [LARGE SCALE GENOMIC DNA]</scope>
    <source>
        <strain evidence="2 3">LC1-200</strain>
    </source>
</reference>
<protein>
    <submittedName>
        <fullName evidence="2">ANTAR domain-containing protein</fullName>
    </submittedName>
</protein>
<proteinExistence type="predicted"/>
<accession>A0A2S7VKT9</accession>
<dbReference type="PROSITE" id="PS50921">
    <property type="entry name" value="ANTAR"/>
    <property type="match status" value="1"/>
</dbReference>
<dbReference type="RefSeq" id="WP_105062506.1">
    <property type="nucleotide sequence ID" value="NZ_MSCJ01000003.1"/>
</dbReference>
<comment type="caution">
    <text evidence="2">The sequence shown here is derived from an EMBL/GenBank/DDBJ whole genome shotgun (WGS) entry which is preliminary data.</text>
</comment>
<dbReference type="SUPFAM" id="SSF52172">
    <property type="entry name" value="CheY-like"/>
    <property type="match status" value="1"/>
</dbReference>
<sequence>MSVIPIIICSDSQEEQSKIAQRVAIDFRVVIEVKFNQLAGMLSQYPDATIVTSWLQPCAELKEIIKLTSLNSTPLIVFIRKFNINTFNILPDPEGYLLLPSTVDCEFETWIGRAKQVRDNQIKLTQEIADLEQKIMDKKWIDKAKGLLQKHHGLNENQAHDALRKAAMDNGLPMVKIARNLISTLQKTEQY</sequence>
<dbReference type="Gene3D" id="1.10.10.10">
    <property type="entry name" value="Winged helix-like DNA-binding domain superfamily/Winged helix DNA-binding domain"/>
    <property type="match status" value="1"/>
</dbReference>
<gene>
    <name evidence="2" type="ORF">BTO08_21155</name>
</gene>
<evidence type="ECO:0000313" key="2">
    <source>
        <dbReference type="EMBL" id="PQJ62729.1"/>
    </source>
</evidence>
<dbReference type="Proteomes" id="UP000238730">
    <property type="component" value="Unassembled WGS sequence"/>
</dbReference>
<dbReference type="AlphaFoldDB" id="A0A2S7VKT9"/>
<dbReference type="OrthoDB" id="9782798at2"/>
<name>A0A2S7VKT9_PHOAN</name>
<dbReference type="InterPro" id="IPR036388">
    <property type="entry name" value="WH-like_DNA-bd_sf"/>
</dbReference>
<dbReference type="InterPro" id="IPR011006">
    <property type="entry name" value="CheY-like_superfamily"/>
</dbReference>